<dbReference type="Proteomes" id="UP001157355">
    <property type="component" value="Unassembled WGS sequence"/>
</dbReference>
<dbReference type="Pfam" id="PF01569">
    <property type="entry name" value="PAP2"/>
    <property type="match status" value="1"/>
</dbReference>
<feature type="transmembrane region" description="Helical" evidence="1">
    <location>
        <begin position="169"/>
        <end position="188"/>
    </location>
</feature>
<evidence type="ECO:0000313" key="3">
    <source>
        <dbReference type="EMBL" id="GLS88456.1"/>
    </source>
</evidence>
<dbReference type="InterPro" id="IPR036938">
    <property type="entry name" value="PAP2/HPO_sf"/>
</dbReference>
<keyword evidence="1" id="KW-0472">Membrane</keyword>
<name>A0AA37U4J5_9RHOB</name>
<feature type="domain" description="Phosphatidic acid phosphatase type 2/haloperoxidase" evidence="2">
    <location>
        <begin position="84"/>
        <end position="215"/>
    </location>
</feature>
<comment type="caution">
    <text evidence="3">The sequence shown here is derived from an EMBL/GenBank/DDBJ whole genome shotgun (WGS) entry which is preliminary data.</text>
</comment>
<feature type="transmembrane region" description="Helical" evidence="1">
    <location>
        <begin position="145"/>
        <end position="162"/>
    </location>
</feature>
<dbReference type="SUPFAM" id="SSF48317">
    <property type="entry name" value="Acid phosphatase/Vanadium-dependent haloperoxidase"/>
    <property type="match status" value="1"/>
</dbReference>
<evidence type="ECO:0000313" key="4">
    <source>
        <dbReference type="Proteomes" id="UP001157355"/>
    </source>
</evidence>
<dbReference type="CDD" id="cd03396">
    <property type="entry name" value="PAP2_like_6"/>
    <property type="match status" value="1"/>
</dbReference>
<dbReference type="AlphaFoldDB" id="A0AA37U4J5"/>
<dbReference type="InterPro" id="IPR000326">
    <property type="entry name" value="PAP2/HPO"/>
</dbReference>
<evidence type="ECO:0000259" key="2">
    <source>
        <dbReference type="SMART" id="SM00014"/>
    </source>
</evidence>
<keyword evidence="1" id="KW-0812">Transmembrane</keyword>
<keyword evidence="4" id="KW-1185">Reference proteome</keyword>
<protein>
    <submittedName>
        <fullName evidence="3">Phosphoesterase</fullName>
    </submittedName>
</protein>
<sequence length="223" mass="24096">MPSNKVIAALVGLIGLTLVIFGVWPGIDLATSAYFHDANGFPVRQNPVIEFLRNSVWNATLVMPLIALMLLVLASWRKTSGWFWGYVLAVFLIGPGLVVNLGFKSHWGRARPSNISEFGGTAQFSPAWQISDQCAKNCSFVSGEGAGATALTITLLVILYRFRHRLSPALYRAGQAASVLMLAFVGWQRVAAGGHFLSDVLLSMLVVSLIAAILARLLLNRAA</sequence>
<dbReference type="RefSeq" id="WP_284326601.1">
    <property type="nucleotide sequence ID" value="NZ_BSPP01000013.1"/>
</dbReference>
<dbReference type="EMBL" id="BSPP01000013">
    <property type="protein sequence ID" value="GLS88456.1"/>
    <property type="molecule type" value="Genomic_DNA"/>
</dbReference>
<gene>
    <name evidence="3" type="ORF">GCM10010873_34300</name>
</gene>
<reference evidence="3 4" key="1">
    <citation type="journal article" date="2014" name="Int. J. Syst. Evol. Microbiol.">
        <title>Complete genome sequence of Corynebacterium casei LMG S-19264T (=DSM 44701T), isolated from a smear-ripened cheese.</title>
        <authorList>
            <consortium name="US DOE Joint Genome Institute (JGI-PGF)"/>
            <person name="Walter F."/>
            <person name="Albersmeier A."/>
            <person name="Kalinowski J."/>
            <person name="Ruckert C."/>
        </authorList>
    </citation>
    <scope>NUCLEOTIDE SEQUENCE [LARGE SCALE GENOMIC DNA]</scope>
    <source>
        <strain evidence="3 4">NBRC 111766</strain>
    </source>
</reference>
<evidence type="ECO:0000256" key="1">
    <source>
        <dbReference type="SAM" id="Phobius"/>
    </source>
</evidence>
<dbReference type="Gene3D" id="1.20.144.10">
    <property type="entry name" value="Phosphatidic acid phosphatase type 2/haloperoxidase"/>
    <property type="match status" value="1"/>
</dbReference>
<organism evidence="3 4">
    <name type="scientific">Cypionkella aquatica</name>
    <dbReference type="NCBI Taxonomy" id="1756042"/>
    <lineage>
        <taxon>Bacteria</taxon>
        <taxon>Pseudomonadati</taxon>
        <taxon>Pseudomonadota</taxon>
        <taxon>Alphaproteobacteria</taxon>
        <taxon>Rhodobacterales</taxon>
        <taxon>Paracoccaceae</taxon>
        <taxon>Cypionkella</taxon>
    </lineage>
</organism>
<feature type="transmembrane region" description="Helical" evidence="1">
    <location>
        <begin position="56"/>
        <end position="76"/>
    </location>
</feature>
<dbReference type="SMART" id="SM00014">
    <property type="entry name" value="acidPPc"/>
    <property type="match status" value="1"/>
</dbReference>
<proteinExistence type="predicted"/>
<feature type="transmembrane region" description="Helical" evidence="1">
    <location>
        <begin position="200"/>
        <end position="219"/>
    </location>
</feature>
<feature type="transmembrane region" description="Helical" evidence="1">
    <location>
        <begin position="83"/>
        <end position="103"/>
    </location>
</feature>
<accession>A0AA37U4J5</accession>
<keyword evidence="1" id="KW-1133">Transmembrane helix</keyword>